<keyword evidence="3" id="KW-1185">Reference proteome</keyword>
<sequence length="318" mass="34170">MCTSSEIVSPAPTSHSGRHSSGHSALPPDYETTEGVELTRLSQSSSSTRSPPQYAALYGDVSSSSSADPSGFQPTKLLQIQALGTQLFSLPGPPRPDPICVYNVAPTGEIDQAEYVSVRPTARSGSCFLARADDTAQTPICTTTYRFGPGRPPKMCLVGGDAAQDDSTVDGEEFEINGKGVLTRSVKMRTHLGTFEWRYGARAERRAVEASVGEDVNNLLVFDQVTNVALNGGKQEKRRRKVGQFVRSDGTRTPGTRKDAAGNGGRLMLDLREWADRKGEAGQMEILAVASCVTMLKREIDRRRSNQIVGLTVGTGAC</sequence>
<reference evidence="2" key="2">
    <citation type="submission" date="2020-05" db="EMBL/GenBank/DDBJ databases">
        <authorList>
            <person name="Kim H.-S."/>
            <person name="Proctor R.H."/>
            <person name="Brown D.W."/>
        </authorList>
    </citation>
    <scope>NUCLEOTIDE SEQUENCE</scope>
    <source>
        <strain evidence="2">NRRL 22465</strain>
    </source>
</reference>
<dbReference type="OrthoDB" id="5325862at2759"/>
<dbReference type="Proteomes" id="UP000635477">
    <property type="component" value="Unassembled WGS sequence"/>
</dbReference>
<dbReference type="EMBL" id="JABEYC010001096">
    <property type="protein sequence ID" value="KAF4969372.1"/>
    <property type="molecule type" value="Genomic_DNA"/>
</dbReference>
<evidence type="ECO:0000313" key="3">
    <source>
        <dbReference type="Proteomes" id="UP000635477"/>
    </source>
</evidence>
<name>A0A8H4U472_9HYPO</name>
<evidence type="ECO:0000313" key="2">
    <source>
        <dbReference type="EMBL" id="KAF4969372.1"/>
    </source>
</evidence>
<feature type="compositionally biased region" description="Polar residues" evidence="1">
    <location>
        <begin position="1"/>
        <end position="13"/>
    </location>
</feature>
<gene>
    <name evidence="2" type="ORF">FZEAL_10232</name>
</gene>
<proteinExistence type="predicted"/>
<organism evidence="2 3">
    <name type="scientific">Fusarium zealandicum</name>
    <dbReference type="NCBI Taxonomy" id="1053134"/>
    <lineage>
        <taxon>Eukaryota</taxon>
        <taxon>Fungi</taxon>
        <taxon>Dikarya</taxon>
        <taxon>Ascomycota</taxon>
        <taxon>Pezizomycotina</taxon>
        <taxon>Sordariomycetes</taxon>
        <taxon>Hypocreomycetidae</taxon>
        <taxon>Hypocreales</taxon>
        <taxon>Nectriaceae</taxon>
        <taxon>Fusarium</taxon>
        <taxon>Fusarium staphyleae species complex</taxon>
    </lineage>
</organism>
<feature type="compositionally biased region" description="Low complexity" evidence="1">
    <location>
        <begin position="38"/>
        <end position="53"/>
    </location>
</feature>
<comment type="caution">
    <text evidence="2">The sequence shown here is derived from an EMBL/GenBank/DDBJ whole genome shotgun (WGS) entry which is preliminary data.</text>
</comment>
<evidence type="ECO:0000256" key="1">
    <source>
        <dbReference type="SAM" id="MobiDB-lite"/>
    </source>
</evidence>
<dbReference type="AlphaFoldDB" id="A0A8H4U472"/>
<reference evidence="2" key="1">
    <citation type="journal article" date="2020" name="BMC Genomics">
        <title>Correction to: Identification and distribution of gene clusters required for synthesis of sphingolipid metabolism inhibitors in diverse species of the filamentous fungus Fusarium.</title>
        <authorList>
            <person name="Kim H.S."/>
            <person name="Lohmar J.M."/>
            <person name="Busman M."/>
            <person name="Brown D.W."/>
            <person name="Naumann T.A."/>
            <person name="Divon H.H."/>
            <person name="Lysoe E."/>
            <person name="Uhlig S."/>
            <person name="Proctor R.H."/>
        </authorList>
    </citation>
    <scope>NUCLEOTIDE SEQUENCE</scope>
    <source>
        <strain evidence="2">NRRL 22465</strain>
    </source>
</reference>
<feature type="region of interest" description="Disordered" evidence="1">
    <location>
        <begin position="1"/>
        <end position="72"/>
    </location>
</feature>
<accession>A0A8H4U472</accession>
<protein>
    <submittedName>
        <fullName evidence="2">Uncharacterized protein</fullName>
    </submittedName>
</protein>